<keyword evidence="1" id="KW-0472">Membrane</keyword>
<keyword evidence="1" id="KW-0812">Transmembrane</keyword>
<dbReference type="Proteomes" id="UP001156694">
    <property type="component" value="Unassembled WGS sequence"/>
</dbReference>
<sequence>MSEKTPKSGWKKPLLIASICLNVLFVAAVVGFAVKPAPKSKHQIGNLHGPREMISALPDEARANLRIQFKAARKKFEPQRDLHLGLRREMRAAIAAVPYDRATLEEIFARQNQYRAEKAKRGDSVWIAVISDMTDAQRAEFLQNLDQKRKRKRPE</sequence>
<dbReference type="RefSeq" id="WP_284376545.1">
    <property type="nucleotide sequence ID" value="NZ_BSNN01000002.1"/>
</dbReference>
<dbReference type="InterPro" id="IPR025961">
    <property type="entry name" value="Metal_resist"/>
</dbReference>
<feature type="transmembrane region" description="Helical" evidence="1">
    <location>
        <begin position="14"/>
        <end position="34"/>
    </location>
</feature>
<name>A0ABQ5VU05_9RHOB</name>
<dbReference type="Gene3D" id="1.20.120.1490">
    <property type="match status" value="1"/>
</dbReference>
<dbReference type="EMBL" id="BSNN01000002">
    <property type="protein sequence ID" value="GLQ34649.1"/>
    <property type="molecule type" value="Genomic_DNA"/>
</dbReference>
<comment type="caution">
    <text evidence="2">The sequence shown here is derived from an EMBL/GenBank/DDBJ whole genome shotgun (WGS) entry which is preliminary data.</text>
</comment>
<evidence type="ECO:0008006" key="4">
    <source>
        <dbReference type="Google" id="ProtNLM"/>
    </source>
</evidence>
<evidence type="ECO:0000313" key="2">
    <source>
        <dbReference type="EMBL" id="GLQ34649.1"/>
    </source>
</evidence>
<dbReference type="Pfam" id="PF13801">
    <property type="entry name" value="Metal_resist"/>
    <property type="match status" value="1"/>
</dbReference>
<reference evidence="3" key="1">
    <citation type="journal article" date="2019" name="Int. J. Syst. Evol. Microbiol.">
        <title>The Global Catalogue of Microorganisms (GCM) 10K type strain sequencing project: providing services to taxonomists for standard genome sequencing and annotation.</title>
        <authorList>
            <consortium name="The Broad Institute Genomics Platform"/>
            <consortium name="The Broad Institute Genome Sequencing Center for Infectious Disease"/>
            <person name="Wu L."/>
            <person name="Ma J."/>
        </authorList>
    </citation>
    <scope>NUCLEOTIDE SEQUENCE [LARGE SCALE GENOMIC DNA]</scope>
    <source>
        <strain evidence="3">NBRC 110140</strain>
    </source>
</reference>
<proteinExistence type="predicted"/>
<accession>A0ABQ5VU05</accession>
<keyword evidence="3" id="KW-1185">Reference proteome</keyword>
<organism evidence="2 3">
    <name type="scientific">Amylibacter marinus</name>
    <dbReference type="NCBI Taxonomy" id="1475483"/>
    <lineage>
        <taxon>Bacteria</taxon>
        <taxon>Pseudomonadati</taxon>
        <taxon>Pseudomonadota</taxon>
        <taxon>Alphaproteobacteria</taxon>
        <taxon>Rhodobacterales</taxon>
        <taxon>Paracoccaceae</taxon>
        <taxon>Amylibacter</taxon>
    </lineage>
</organism>
<protein>
    <recommendedName>
        <fullName evidence="4">Periplasmic heavy metal sensor</fullName>
    </recommendedName>
</protein>
<keyword evidence="1" id="KW-1133">Transmembrane helix</keyword>
<evidence type="ECO:0000256" key="1">
    <source>
        <dbReference type="SAM" id="Phobius"/>
    </source>
</evidence>
<evidence type="ECO:0000313" key="3">
    <source>
        <dbReference type="Proteomes" id="UP001156694"/>
    </source>
</evidence>
<gene>
    <name evidence="2" type="ORF">GCM10007939_09320</name>
</gene>